<dbReference type="SUPFAM" id="SSF53597">
    <property type="entry name" value="Dihydrofolate reductase-like"/>
    <property type="match status" value="1"/>
</dbReference>
<evidence type="ECO:0000256" key="3">
    <source>
        <dbReference type="ARBA" id="ARBA00009723"/>
    </source>
</evidence>
<keyword evidence="7" id="KW-0521">NADP</keyword>
<dbReference type="Gene3D" id="3.40.430.10">
    <property type="entry name" value="Dihydrofolate Reductase, subunit A"/>
    <property type="match status" value="1"/>
</dbReference>
<dbReference type="GO" id="GO:0008703">
    <property type="term" value="F:5-amino-6-(5-phosphoribosylamino)uracil reductase activity"/>
    <property type="evidence" value="ECO:0007669"/>
    <property type="project" value="EnsemblFungi"/>
</dbReference>
<name>A5E1T9_LODEL</name>
<evidence type="ECO:0000256" key="9">
    <source>
        <dbReference type="ARBA" id="ARBA00030073"/>
    </source>
</evidence>
<dbReference type="STRING" id="379508.A5E1T9"/>
<evidence type="ECO:0000256" key="4">
    <source>
        <dbReference type="ARBA" id="ARBA00012851"/>
    </source>
</evidence>
<comment type="catalytic activity">
    <reaction evidence="11">
        <text>2,5-diamino-6-(1-D-ribitylamino)pyrimidin-4(3H)-one 5'-phosphate + NAD(+) = 2,5-diamino-6-(1-D-ribosylamino)pyrimidin-4(3H)-one 5'-phosphate + NADH + H(+)</text>
        <dbReference type="Rhea" id="RHEA:27274"/>
        <dbReference type="ChEBI" id="CHEBI:15378"/>
        <dbReference type="ChEBI" id="CHEBI:57540"/>
        <dbReference type="ChEBI" id="CHEBI:57945"/>
        <dbReference type="ChEBI" id="CHEBI:58890"/>
        <dbReference type="ChEBI" id="CHEBI:59545"/>
        <dbReference type="EC" id="1.1.1.302"/>
    </reaction>
</comment>
<gene>
    <name evidence="14" type="ORF">LELG_03576</name>
</gene>
<proteinExistence type="inferred from homology"/>
<evidence type="ECO:0000313" key="15">
    <source>
        <dbReference type="Proteomes" id="UP000001996"/>
    </source>
</evidence>
<dbReference type="InterPro" id="IPR002734">
    <property type="entry name" value="RibDG_C"/>
</dbReference>
<evidence type="ECO:0000256" key="10">
    <source>
        <dbReference type="ARBA" id="ARBA00031630"/>
    </source>
</evidence>
<dbReference type="OrthoDB" id="5432at2759"/>
<dbReference type="InterPro" id="IPR050765">
    <property type="entry name" value="Riboflavin_Biosynth_HTPR"/>
</dbReference>
<evidence type="ECO:0000256" key="12">
    <source>
        <dbReference type="ARBA" id="ARBA00049020"/>
    </source>
</evidence>
<evidence type="ECO:0000256" key="11">
    <source>
        <dbReference type="ARBA" id="ARBA00047550"/>
    </source>
</evidence>
<dbReference type="Pfam" id="PF01872">
    <property type="entry name" value="RibD_C"/>
    <property type="match status" value="1"/>
</dbReference>
<dbReference type="HOGENOM" id="CLU_036590_5_0_1"/>
<dbReference type="EC" id="1.1.1.302" evidence="4"/>
<evidence type="ECO:0000256" key="6">
    <source>
        <dbReference type="ARBA" id="ARBA00022619"/>
    </source>
</evidence>
<dbReference type="OMA" id="HYLRYHH"/>
<dbReference type="PANTHER" id="PTHR38011:SF7">
    <property type="entry name" value="2,5-DIAMINO-6-RIBOSYLAMINO-4(3H)-PYRIMIDINONE 5'-PHOSPHATE REDUCTASE"/>
    <property type="match status" value="1"/>
</dbReference>
<evidence type="ECO:0000256" key="2">
    <source>
        <dbReference type="ARBA" id="ARBA00005104"/>
    </source>
</evidence>
<evidence type="ECO:0000256" key="1">
    <source>
        <dbReference type="ARBA" id="ARBA00003555"/>
    </source>
</evidence>
<evidence type="ECO:0000256" key="8">
    <source>
        <dbReference type="ARBA" id="ARBA00023002"/>
    </source>
</evidence>
<keyword evidence="6" id="KW-0686">Riboflavin biosynthesis</keyword>
<evidence type="ECO:0000256" key="7">
    <source>
        <dbReference type="ARBA" id="ARBA00022857"/>
    </source>
</evidence>
<dbReference type="InParanoid" id="A5E1T9"/>
<dbReference type="EMBL" id="CH981527">
    <property type="protein sequence ID" value="EDK45397.1"/>
    <property type="molecule type" value="Genomic_DNA"/>
</dbReference>
<comment type="catalytic activity">
    <reaction evidence="12">
        <text>2,5-diamino-6-(1-D-ribitylamino)pyrimidin-4(3H)-one 5'-phosphate + NADP(+) = 2,5-diamino-6-(1-D-ribosylamino)pyrimidin-4(3H)-one 5'-phosphate + NADPH + H(+)</text>
        <dbReference type="Rhea" id="RHEA:27278"/>
        <dbReference type="ChEBI" id="CHEBI:15378"/>
        <dbReference type="ChEBI" id="CHEBI:57783"/>
        <dbReference type="ChEBI" id="CHEBI:58349"/>
        <dbReference type="ChEBI" id="CHEBI:58890"/>
        <dbReference type="ChEBI" id="CHEBI:59545"/>
        <dbReference type="EC" id="1.1.1.302"/>
    </reaction>
</comment>
<dbReference type="InterPro" id="IPR024072">
    <property type="entry name" value="DHFR-like_dom_sf"/>
</dbReference>
<keyword evidence="8" id="KW-0560">Oxidoreductase</keyword>
<organism evidence="14 15">
    <name type="scientific">Lodderomyces elongisporus (strain ATCC 11503 / CBS 2605 / JCM 1781 / NBRC 1676 / NRRL YB-4239)</name>
    <name type="common">Yeast</name>
    <name type="synonym">Saccharomyces elongisporus</name>
    <dbReference type="NCBI Taxonomy" id="379508"/>
    <lineage>
        <taxon>Eukaryota</taxon>
        <taxon>Fungi</taxon>
        <taxon>Dikarya</taxon>
        <taxon>Ascomycota</taxon>
        <taxon>Saccharomycotina</taxon>
        <taxon>Pichiomycetes</taxon>
        <taxon>Debaryomycetaceae</taxon>
        <taxon>Candida/Lodderomyces clade</taxon>
        <taxon>Lodderomyces</taxon>
    </lineage>
</organism>
<dbReference type="VEuPathDB" id="FungiDB:LELG_03576"/>
<dbReference type="GeneID" id="5232528"/>
<dbReference type="GO" id="GO:0009231">
    <property type="term" value="P:riboflavin biosynthetic process"/>
    <property type="evidence" value="ECO:0007669"/>
    <property type="project" value="UniProtKB-KW"/>
</dbReference>
<evidence type="ECO:0000313" key="14">
    <source>
        <dbReference type="EMBL" id="EDK45397.1"/>
    </source>
</evidence>
<dbReference type="AlphaFoldDB" id="A5E1T9"/>
<dbReference type="KEGG" id="lel:PVL30_003061"/>
<protein>
    <recommendedName>
        <fullName evidence="5">2,5-diamino-6-ribosylamino-4(3H)-pyrimidinone 5'-phosphate reductase</fullName>
        <ecNumber evidence="4">1.1.1.302</ecNumber>
    </recommendedName>
    <alternativeName>
        <fullName evidence="10">2,5-diamino-6-(5-phospho-D-ribosylamino)pyrimidin-4(3H)-one reductase</fullName>
    </alternativeName>
    <alternativeName>
        <fullName evidence="9">2,5-diamino-6-ribitylamino-4(3H)-pyrimidinone 5'-phosphate synthase</fullName>
    </alternativeName>
</protein>
<comment type="similarity">
    <text evidence="3">Belongs to the HTP reductase family.</text>
</comment>
<dbReference type="PANTHER" id="PTHR38011">
    <property type="entry name" value="DIHYDROFOLATE REDUCTASE FAMILY PROTEIN (AFU_ORTHOLOGUE AFUA_8G06820)"/>
    <property type="match status" value="1"/>
</dbReference>
<comment type="pathway">
    <text evidence="2">Cofactor biosynthesis; riboflavin biosynthesis.</text>
</comment>
<evidence type="ECO:0000256" key="5">
    <source>
        <dbReference type="ARBA" id="ARBA00015035"/>
    </source>
</evidence>
<dbReference type="FunCoup" id="A5E1T9">
    <property type="interactions" value="110"/>
</dbReference>
<evidence type="ECO:0000259" key="13">
    <source>
        <dbReference type="Pfam" id="PF01872"/>
    </source>
</evidence>
<feature type="domain" description="Bacterial bifunctional deaminase-reductase C-terminal" evidence="13">
    <location>
        <begin position="26"/>
        <end position="236"/>
    </location>
</feature>
<comment type="function">
    <text evidence="1">Catalyzes an early step in riboflavin biosynthesis, the NADPH-dependent reduction of the ribose side chain of 2,5-diamino-6-ribosylamino-4(3H)-pyrimidinone 5'-phosphate, yielding 2,5-diamino-6-ribitylamino-4(3H)-pyrimidinone 5'-phosphate.</text>
</comment>
<dbReference type="Proteomes" id="UP000001996">
    <property type="component" value="Unassembled WGS sequence"/>
</dbReference>
<dbReference type="eggNOG" id="ENOG502RZWZ">
    <property type="taxonomic scope" value="Eukaryota"/>
</dbReference>
<keyword evidence="15" id="KW-1185">Reference proteome</keyword>
<accession>A5E1T9</accession>
<sequence>MSLIPLPESLVPFLESYLPAEKHNGPFVTLTYAQSLDSRIAAKVGVQTKLSHLETKTMTHYLRSKHDAILVGVNTVQADDPKLNCRYGNELRIRPVVLDPYRKWNFANSQLCKICKDGKGLAPIIIVDELVQLGESKNDEDATELNALGGEYIALPLIEKRMSNWQLIFDKLYKNGLKTIMVEGGATIINELLLNRDLVDSLIITVAPVFLGKEGVEVSPSKEVRLQNISWWSGIQDSVMCAHIL</sequence>
<reference evidence="14 15" key="1">
    <citation type="journal article" date="2009" name="Nature">
        <title>Evolution of pathogenicity and sexual reproduction in eight Candida genomes.</title>
        <authorList>
            <person name="Butler G."/>
            <person name="Rasmussen M.D."/>
            <person name="Lin M.F."/>
            <person name="Santos M.A."/>
            <person name="Sakthikumar S."/>
            <person name="Munro C.A."/>
            <person name="Rheinbay E."/>
            <person name="Grabherr M."/>
            <person name="Forche A."/>
            <person name="Reedy J.L."/>
            <person name="Agrafioti I."/>
            <person name="Arnaud M.B."/>
            <person name="Bates S."/>
            <person name="Brown A.J."/>
            <person name="Brunke S."/>
            <person name="Costanzo M.C."/>
            <person name="Fitzpatrick D.A."/>
            <person name="de Groot P.W."/>
            <person name="Harris D."/>
            <person name="Hoyer L.L."/>
            <person name="Hube B."/>
            <person name="Klis F.M."/>
            <person name="Kodira C."/>
            <person name="Lennard N."/>
            <person name="Logue M.E."/>
            <person name="Martin R."/>
            <person name="Neiman A.M."/>
            <person name="Nikolaou E."/>
            <person name="Quail M.A."/>
            <person name="Quinn J."/>
            <person name="Santos M.C."/>
            <person name="Schmitzberger F.F."/>
            <person name="Sherlock G."/>
            <person name="Shah P."/>
            <person name="Silverstein K.A."/>
            <person name="Skrzypek M.S."/>
            <person name="Soll D."/>
            <person name="Staggs R."/>
            <person name="Stansfield I."/>
            <person name="Stumpf M.P."/>
            <person name="Sudbery P.E."/>
            <person name="Srikantha T."/>
            <person name="Zeng Q."/>
            <person name="Berman J."/>
            <person name="Berriman M."/>
            <person name="Heitman J."/>
            <person name="Gow N.A."/>
            <person name="Lorenz M.C."/>
            <person name="Birren B.W."/>
            <person name="Kellis M."/>
            <person name="Cuomo C.A."/>
        </authorList>
    </citation>
    <scope>NUCLEOTIDE SEQUENCE [LARGE SCALE GENOMIC DNA]</scope>
    <source>
        <strain evidence="15">ATCC 11503 / BCRC 21390 / CBS 2605 / JCM 1781 / NBRC 1676 / NRRL YB-4239</strain>
    </source>
</reference>